<evidence type="ECO:0000313" key="1">
    <source>
        <dbReference type="EMBL" id="MED6159382.1"/>
    </source>
</evidence>
<name>A0ABU6UDP0_9FABA</name>
<organism evidence="1 2">
    <name type="scientific">Stylosanthes scabra</name>
    <dbReference type="NCBI Taxonomy" id="79078"/>
    <lineage>
        <taxon>Eukaryota</taxon>
        <taxon>Viridiplantae</taxon>
        <taxon>Streptophyta</taxon>
        <taxon>Embryophyta</taxon>
        <taxon>Tracheophyta</taxon>
        <taxon>Spermatophyta</taxon>
        <taxon>Magnoliopsida</taxon>
        <taxon>eudicotyledons</taxon>
        <taxon>Gunneridae</taxon>
        <taxon>Pentapetalae</taxon>
        <taxon>rosids</taxon>
        <taxon>fabids</taxon>
        <taxon>Fabales</taxon>
        <taxon>Fabaceae</taxon>
        <taxon>Papilionoideae</taxon>
        <taxon>50 kb inversion clade</taxon>
        <taxon>dalbergioids sensu lato</taxon>
        <taxon>Dalbergieae</taxon>
        <taxon>Pterocarpus clade</taxon>
        <taxon>Stylosanthes</taxon>
    </lineage>
</organism>
<proteinExistence type="predicted"/>
<dbReference type="Proteomes" id="UP001341840">
    <property type="component" value="Unassembled WGS sequence"/>
</dbReference>
<comment type="caution">
    <text evidence="1">The sequence shown here is derived from an EMBL/GenBank/DDBJ whole genome shotgun (WGS) entry which is preliminary data.</text>
</comment>
<accession>A0ABU6UDP0</accession>
<evidence type="ECO:0000313" key="2">
    <source>
        <dbReference type="Proteomes" id="UP001341840"/>
    </source>
</evidence>
<keyword evidence="2" id="KW-1185">Reference proteome</keyword>
<protein>
    <recommendedName>
        <fullName evidence="3">Secreted protein</fullName>
    </recommendedName>
</protein>
<evidence type="ECO:0008006" key="3">
    <source>
        <dbReference type="Google" id="ProtNLM"/>
    </source>
</evidence>
<reference evidence="1 2" key="1">
    <citation type="journal article" date="2023" name="Plants (Basel)">
        <title>Bridging the Gap: Combining Genomics and Transcriptomics Approaches to Understand Stylosanthes scabra, an Orphan Legume from the Brazilian Caatinga.</title>
        <authorList>
            <person name="Ferreira-Neto J.R.C."/>
            <person name="da Silva M.D."/>
            <person name="Binneck E."/>
            <person name="de Melo N.F."/>
            <person name="da Silva R.H."/>
            <person name="de Melo A.L.T.M."/>
            <person name="Pandolfi V."/>
            <person name="Bustamante F.O."/>
            <person name="Brasileiro-Vidal A.C."/>
            <person name="Benko-Iseppon A.M."/>
        </authorList>
    </citation>
    <scope>NUCLEOTIDE SEQUENCE [LARGE SCALE GENOMIC DNA]</scope>
    <source>
        <tissue evidence="1">Leaves</tissue>
    </source>
</reference>
<dbReference type="EMBL" id="JASCZI010121063">
    <property type="protein sequence ID" value="MED6159382.1"/>
    <property type="molecule type" value="Genomic_DNA"/>
</dbReference>
<gene>
    <name evidence="1" type="ORF">PIB30_041860</name>
</gene>
<sequence>MRLLKRTPIIRMACSFLVVLLDRSCHYRVFWLINDEHVRSMFASHGRILTYQPVTGPSTPGSRPHKHAVVTLMTTILMEVWSYWSDTCFALKRQYTSVKNYNIRRATKYKVLE</sequence>